<accession>A0A0F8WAZ5</accession>
<evidence type="ECO:0000313" key="2">
    <source>
        <dbReference type="EMBL" id="KKK53798.1"/>
    </source>
</evidence>
<feature type="non-terminal residue" evidence="2">
    <location>
        <position position="172"/>
    </location>
</feature>
<dbReference type="Pfam" id="PF05970">
    <property type="entry name" value="PIF1"/>
    <property type="match status" value="1"/>
</dbReference>
<dbReference type="CDD" id="cd18037">
    <property type="entry name" value="DEXSc_Pif1_like"/>
    <property type="match status" value="1"/>
</dbReference>
<dbReference type="GO" id="GO:0006281">
    <property type="term" value="P:DNA repair"/>
    <property type="evidence" value="ECO:0007669"/>
    <property type="project" value="InterPro"/>
</dbReference>
<dbReference type="GO" id="GO:0003678">
    <property type="term" value="F:DNA helicase activity"/>
    <property type="evidence" value="ECO:0007669"/>
    <property type="project" value="InterPro"/>
</dbReference>
<dbReference type="PANTHER" id="PTHR47642:SF5">
    <property type="entry name" value="ATP-DEPENDENT DNA HELICASE"/>
    <property type="match status" value="1"/>
</dbReference>
<dbReference type="Gene3D" id="3.40.50.300">
    <property type="entry name" value="P-loop containing nucleotide triphosphate hydrolases"/>
    <property type="match status" value="1"/>
</dbReference>
<protein>
    <recommendedName>
        <fullName evidence="1">AAA+ ATPase domain-containing protein</fullName>
    </recommendedName>
</protein>
<dbReference type="SMART" id="SM00382">
    <property type="entry name" value="AAA"/>
    <property type="match status" value="1"/>
</dbReference>
<dbReference type="AlphaFoldDB" id="A0A0F8WAZ5"/>
<evidence type="ECO:0000259" key="1">
    <source>
        <dbReference type="SMART" id="SM00382"/>
    </source>
</evidence>
<dbReference type="InterPro" id="IPR027417">
    <property type="entry name" value="P-loop_NTPase"/>
</dbReference>
<gene>
    <name evidence="2" type="ORF">LCGC14_3091170</name>
</gene>
<dbReference type="GO" id="GO:0000723">
    <property type="term" value="P:telomere maintenance"/>
    <property type="evidence" value="ECO:0007669"/>
    <property type="project" value="InterPro"/>
</dbReference>
<comment type="caution">
    <text evidence="2">The sequence shown here is derived from an EMBL/GenBank/DDBJ whole genome shotgun (WGS) entry which is preliminary data.</text>
</comment>
<proteinExistence type="predicted"/>
<name>A0A0F8WAZ5_9ZZZZ</name>
<dbReference type="PANTHER" id="PTHR47642">
    <property type="entry name" value="ATP-DEPENDENT DNA HELICASE"/>
    <property type="match status" value="1"/>
</dbReference>
<dbReference type="InterPro" id="IPR003593">
    <property type="entry name" value="AAA+_ATPase"/>
</dbReference>
<reference evidence="2" key="1">
    <citation type="journal article" date="2015" name="Nature">
        <title>Complex archaea that bridge the gap between prokaryotes and eukaryotes.</title>
        <authorList>
            <person name="Spang A."/>
            <person name="Saw J.H."/>
            <person name="Jorgensen S.L."/>
            <person name="Zaremba-Niedzwiedzka K."/>
            <person name="Martijn J."/>
            <person name="Lind A.E."/>
            <person name="van Eijk R."/>
            <person name="Schleper C."/>
            <person name="Guy L."/>
            <person name="Ettema T.J."/>
        </authorList>
    </citation>
    <scope>NUCLEOTIDE SEQUENCE</scope>
</reference>
<feature type="domain" description="AAA+ ATPase" evidence="1">
    <location>
        <begin position="12"/>
        <end position="156"/>
    </location>
</feature>
<dbReference type="EMBL" id="LAZR01066326">
    <property type="protein sequence ID" value="KKK53798.1"/>
    <property type="molecule type" value="Genomic_DNA"/>
</dbReference>
<sequence>MNQSEALDILKMGHNVFLTGPPGSGKTHVLNQYIEYLKENGVSVAVTASTGIAATHLNGRTIHSWSGLGIRESLSKKEIKSLLRNTHLLSRIRSASILIIDEISMLHSYQFDLVDRICREVRVSIQPFGGLQVVCSGDFFQLPPVQTRKTQSSKFAVESYVWNEMDISTCYL</sequence>
<dbReference type="InterPro" id="IPR010285">
    <property type="entry name" value="DNA_helicase_pif1-like_DEAD"/>
</dbReference>
<organism evidence="2">
    <name type="scientific">marine sediment metagenome</name>
    <dbReference type="NCBI Taxonomy" id="412755"/>
    <lineage>
        <taxon>unclassified sequences</taxon>
        <taxon>metagenomes</taxon>
        <taxon>ecological metagenomes</taxon>
    </lineage>
</organism>
<dbReference type="InterPro" id="IPR051055">
    <property type="entry name" value="PIF1_helicase"/>
</dbReference>
<dbReference type="SUPFAM" id="SSF52540">
    <property type="entry name" value="P-loop containing nucleoside triphosphate hydrolases"/>
    <property type="match status" value="1"/>
</dbReference>